<dbReference type="STRING" id="655355.SAMN05216283_10890"/>
<evidence type="ECO:0000313" key="1">
    <source>
        <dbReference type="EMBL" id="SFF51846.1"/>
    </source>
</evidence>
<keyword evidence="2" id="KW-1185">Reference proteome</keyword>
<sequence length="493" mass="57057">MTKKHSHIIQGMQVDFRVDDRSAGDEVLQMAGDIVKSKIVPITEKVLDEWDEDNTRIKLDRLEIDLGTMPLESFVSSMPDVFEKRIRDSLSELFSRSSPKKKQVKKVAQEKALLEEFIAYLKFGRFSWQVHRELTQTPDEMLVVLLECNKKQLLKELKSLLDQPVILNRLVRSLKTDTMDLLLAEMAFGDAATQAMLLIGALCRFTHEQSIELSRQQVERAVYRQALGRAIRNQVIFSGKTVASIFHDLMNFLQVDSVEKRQYVKYFAKFRKNDDFLKQYADLKNSLKKENELDLSEEDKQVFVTGSNEESSKEETAKDAESLEPKEMIFPIKNAGLVLVYPYLKTLFERMEWMSANTFSNARSAQHAVLLTDYLVYGDKAIVAEHDLVLNKLLCGLLPQQSIDPLLSIEEQHRKEADSLLESAIQHWSVLKNTSIEGYRYSFLQREGVLSYRESHWHLRVERKSMDLLLEALPYTLSIIQLPWMAEKLVVEW</sequence>
<evidence type="ECO:0000313" key="2">
    <source>
        <dbReference type="Proteomes" id="UP000198964"/>
    </source>
</evidence>
<reference evidence="1 2" key="1">
    <citation type="submission" date="2016-10" db="EMBL/GenBank/DDBJ databases">
        <authorList>
            <person name="de Groot N.N."/>
        </authorList>
    </citation>
    <scope>NUCLEOTIDE SEQUENCE [LARGE SCALE GENOMIC DNA]</scope>
    <source>
        <strain evidence="1 2">CGMCC 1.9156</strain>
    </source>
</reference>
<name>A0A1I2JG63_9BACT</name>
<dbReference type="Pfam" id="PF19268">
    <property type="entry name" value="CIS_TMP"/>
    <property type="match status" value="1"/>
</dbReference>
<dbReference type="InterPro" id="IPR045538">
    <property type="entry name" value="CIS_TMP"/>
</dbReference>
<protein>
    <submittedName>
        <fullName evidence="1">Uncharacterized protein</fullName>
    </submittedName>
</protein>
<dbReference type="Proteomes" id="UP000198964">
    <property type="component" value="Unassembled WGS sequence"/>
</dbReference>
<dbReference type="EMBL" id="FONW01000008">
    <property type="protein sequence ID" value="SFF51846.1"/>
    <property type="molecule type" value="Genomic_DNA"/>
</dbReference>
<gene>
    <name evidence="1" type="ORF">SAMN05216283_10890</name>
</gene>
<proteinExistence type="predicted"/>
<accession>A0A1I2JG63</accession>
<organism evidence="1 2">
    <name type="scientific">Sunxiuqinia elliptica</name>
    <dbReference type="NCBI Taxonomy" id="655355"/>
    <lineage>
        <taxon>Bacteria</taxon>
        <taxon>Pseudomonadati</taxon>
        <taxon>Bacteroidota</taxon>
        <taxon>Bacteroidia</taxon>
        <taxon>Marinilabiliales</taxon>
        <taxon>Prolixibacteraceae</taxon>
        <taxon>Sunxiuqinia</taxon>
    </lineage>
</organism>
<dbReference type="RefSeq" id="WP_093920606.1">
    <property type="nucleotide sequence ID" value="NZ_FONW01000008.1"/>
</dbReference>
<dbReference type="AlphaFoldDB" id="A0A1I2JG63"/>